<sequence>MLLERQVAGDACLLPIQKAFSGAMYVAVPGFGQGIFLTSSQIYTLFYFSKYRAFATSIINVAFAISGMVSPFVLSGLEDAYFVEGALLIYGGIMLNSTIIIILAKNPSQFTDCASRSHPNSAERGTSKSTHFVAVARLHSEQRHSADASQMSGRQESASFKQVGALFRMPALYVLVVTLIIADLTTAEFYGTVVDYARDRGLEPRDAEQLVTFVSLGALLGGLSVPLLTDCVPFIRCPAYAVSLLAVGGCQMVAPYLSGFTANIMLALLVGAFMGFILCSKPVLLAESFGIRRTAACLALIGVIRIPVSLVCPLLIGHFRDSTGSYDGYYRMLGGMSVAAALLFSAHYIFSRGKFTADEQPSVL</sequence>
<evidence type="ECO:0000313" key="1">
    <source>
        <dbReference type="EMBL" id="KAH7959498.1"/>
    </source>
</evidence>
<dbReference type="EMBL" id="CM023472">
    <property type="protein sequence ID" value="KAH7959498.1"/>
    <property type="molecule type" value="Genomic_DNA"/>
</dbReference>
<keyword evidence="2" id="KW-1185">Reference proteome</keyword>
<name>A0ACB8D552_DERSI</name>
<protein>
    <submittedName>
        <fullName evidence="1">Uncharacterized protein</fullName>
    </submittedName>
</protein>
<dbReference type="Proteomes" id="UP000821865">
    <property type="component" value="Chromosome 3"/>
</dbReference>
<accession>A0ACB8D552</accession>
<gene>
    <name evidence="1" type="ORF">HPB49_011471</name>
</gene>
<evidence type="ECO:0000313" key="2">
    <source>
        <dbReference type="Proteomes" id="UP000821865"/>
    </source>
</evidence>
<proteinExistence type="predicted"/>
<comment type="caution">
    <text evidence="1">The sequence shown here is derived from an EMBL/GenBank/DDBJ whole genome shotgun (WGS) entry which is preliminary data.</text>
</comment>
<organism evidence="1 2">
    <name type="scientific">Dermacentor silvarum</name>
    <name type="common">Tick</name>
    <dbReference type="NCBI Taxonomy" id="543639"/>
    <lineage>
        <taxon>Eukaryota</taxon>
        <taxon>Metazoa</taxon>
        <taxon>Ecdysozoa</taxon>
        <taxon>Arthropoda</taxon>
        <taxon>Chelicerata</taxon>
        <taxon>Arachnida</taxon>
        <taxon>Acari</taxon>
        <taxon>Parasitiformes</taxon>
        <taxon>Ixodida</taxon>
        <taxon>Ixodoidea</taxon>
        <taxon>Ixodidae</taxon>
        <taxon>Rhipicephalinae</taxon>
        <taxon>Dermacentor</taxon>
    </lineage>
</organism>
<reference evidence="1" key="1">
    <citation type="submission" date="2020-05" db="EMBL/GenBank/DDBJ databases">
        <title>Large-scale comparative analyses of tick genomes elucidate their genetic diversity and vector capacities.</title>
        <authorList>
            <person name="Jia N."/>
            <person name="Wang J."/>
            <person name="Shi W."/>
            <person name="Du L."/>
            <person name="Sun Y."/>
            <person name="Zhan W."/>
            <person name="Jiang J."/>
            <person name="Wang Q."/>
            <person name="Zhang B."/>
            <person name="Ji P."/>
            <person name="Sakyi L.B."/>
            <person name="Cui X."/>
            <person name="Yuan T."/>
            <person name="Jiang B."/>
            <person name="Yang W."/>
            <person name="Lam T.T.-Y."/>
            <person name="Chang Q."/>
            <person name="Ding S."/>
            <person name="Wang X."/>
            <person name="Zhu J."/>
            <person name="Ruan X."/>
            <person name="Zhao L."/>
            <person name="Wei J."/>
            <person name="Que T."/>
            <person name="Du C."/>
            <person name="Cheng J."/>
            <person name="Dai P."/>
            <person name="Han X."/>
            <person name="Huang E."/>
            <person name="Gao Y."/>
            <person name="Liu J."/>
            <person name="Shao H."/>
            <person name="Ye R."/>
            <person name="Li L."/>
            <person name="Wei W."/>
            <person name="Wang X."/>
            <person name="Wang C."/>
            <person name="Yang T."/>
            <person name="Huo Q."/>
            <person name="Li W."/>
            <person name="Guo W."/>
            <person name="Chen H."/>
            <person name="Zhou L."/>
            <person name="Ni X."/>
            <person name="Tian J."/>
            <person name="Zhou Y."/>
            <person name="Sheng Y."/>
            <person name="Liu T."/>
            <person name="Pan Y."/>
            <person name="Xia L."/>
            <person name="Li J."/>
            <person name="Zhao F."/>
            <person name="Cao W."/>
        </authorList>
    </citation>
    <scope>NUCLEOTIDE SEQUENCE</scope>
    <source>
        <strain evidence="1">Dsil-2018</strain>
    </source>
</reference>